<keyword evidence="2" id="KW-1185">Reference proteome</keyword>
<comment type="caution">
    <text evidence="1">The sequence shown here is derived from an EMBL/GenBank/DDBJ whole genome shotgun (WGS) entry which is preliminary data.</text>
</comment>
<protein>
    <submittedName>
        <fullName evidence="1">Uncharacterized protein</fullName>
    </submittedName>
</protein>
<evidence type="ECO:0000313" key="1">
    <source>
        <dbReference type="EMBL" id="CAE8593649.1"/>
    </source>
</evidence>
<sequence>QVGAGALLGYFDPLGFSKEGDKAMMAALGAVKQPCVKFLGFEDVPSGLGAVTAAPGTYGFAPSSLFPACWNWPCGRRTTRRSQATSATQLASTCTILRCAKRRSTAAAWACSQSSALSGQRCRLAKTA</sequence>
<proteinExistence type="predicted"/>
<dbReference type="SUPFAM" id="SSF103511">
    <property type="entry name" value="Chlorophyll a-b binding protein"/>
    <property type="match status" value="1"/>
</dbReference>
<dbReference type="EMBL" id="CAJNNV010006468">
    <property type="protein sequence ID" value="CAE8593649.1"/>
    <property type="molecule type" value="Genomic_DNA"/>
</dbReference>
<dbReference type="OrthoDB" id="423598at2759"/>
<gene>
    <name evidence="1" type="ORF">PGLA1383_LOCUS12238</name>
</gene>
<evidence type="ECO:0000313" key="2">
    <source>
        <dbReference type="Proteomes" id="UP000654075"/>
    </source>
</evidence>
<accession>A0A813E0D5</accession>
<organism evidence="1 2">
    <name type="scientific">Polarella glacialis</name>
    <name type="common">Dinoflagellate</name>
    <dbReference type="NCBI Taxonomy" id="89957"/>
    <lineage>
        <taxon>Eukaryota</taxon>
        <taxon>Sar</taxon>
        <taxon>Alveolata</taxon>
        <taxon>Dinophyceae</taxon>
        <taxon>Suessiales</taxon>
        <taxon>Suessiaceae</taxon>
        <taxon>Polarella</taxon>
    </lineage>
</organism>
<reference evidence="1" key="1">
    <citation type="submission" date="2021-02" db="EMBL/GenBank/DDBJ databases">
        <authorList>
            <person name="Dougan E. K."/>
            <person name="Rhodes N."/>
            <person name="Thang M."/>
            <person name="Chan C."/>
        </authorList>
    </citation>
    <scope>NUCLEOTIDE SEQUENCE</scope>
</reference>
<dbReference type="AlphaFoldDB" id="A0A813E0D5"/>
<name>A0A813E0D5_POLGL</name>
<feature type="non-terminal residue" evidence="1">
    <location>
        <position position="128"/>
    </location>
</feature>
<dbReference type="Proteomes" id="UP000654075">
    <property type="component" value="Unassembled WGS sequence"/>
</dbReference>